<dbReference type="PROSITE" id="PS50850">
    <property type="entry name" value="MFS"/>
    <property type="match status" value="1"/>
</dbReference>
<feature type="transmembrane region" description="Helical" evidence="7">
    <location>
        <begin position="177"/>
        <end position="200"/>
    </location>
</feature>
<dbReference type="Gene3D" id="1.20.1720.10">
    <property type="entry name" value="Multidrug resistance protein D"/>
    <property type="match status" value="1"/>
</dbReference>
<evidence type="ECO:0000313" key="12">
    <source>
        <dbReference type="EMBL" id="CAB5003287.1"/>
    </source>
</evidence>
<feature type="transmembrane region" description="Helical" evidence="7">
    <location>
        <begin position="93"/>
        <end position="112"/>
    </location>
</feature>
<dbReference type="InterPro" id="IPR020846">
    <property type="entry name" value="MFS_dom"/>
</dbReference>
<dbReference type="Gene3D" id="1.20.1250.20">
    <property type="entry name" value="MFS general substrate transporter like domains"/>
    <property type="match status" value="1"/>
</dbReference>
<evidence type="ECO:0000259" key="8">
    <source>
        <dbReference type="PROSITE" id="PS50850"/>
    </source>
</evidence>
<protein>
    <submittedName>
        <fullName evidence="10">Unannotated protein</fullName>
    </submittedName>
</protein>
<dbReference type="GO" id="GO:0005886">
    <property type="term" value="C:plasma membrane"/>
    <property type="evidence" value="ECO:0007669"/>
    <property type="project" value="UniProtKB-SubCell"/>
</dbReference>
<accession>A0A6J6Z3Y8</accession>
<feature type="transmembrane region" description="Helical" evidence="7">
    <location>
        <begin position="23"/>
        <end position="42"/>
    </location>
</feature>
<feature type="transmembrane region" description="Helical" evidence="7">
    <location>
        <begin position="243"/>
        <end position="261"/>
    </location>
</feature>
<dbReference type="InterPro" id="IPR011701">
    <property type="entry name" value="MFS"/>
</dbReference>
<dbReference type="GO" id="GO:0022857">
    <property type="term" value="F:transmembrane transporter activity"/>
    <property type="evidence" value="ECO:0007669"/>
    <property type="project" value="InterPro"/>
</dbReference>
<feature type="transmembrane region" description="Helical" evidence="7">
    <location>
        <begin position="62"/>
        <end position="81"/>
    </location>
</feature>
<keyword evidence="5 7" id="KW-1133">Transmembrane helix</keyword>
<evidence type="ECO:0000256" key="2">
    <source>
        <dbReference type="ARBA" id="ARBA00022448"/>
    </source>
</evidence>
<evidence type="ECO:0000256" key="5">
    <source>
        <dbReference type="ARBA" id="ARBA00022989"/>
    </source>
</evidence>
<dbReference type="EMBL" id="CAFBMH010000027">
    <property type="protein sequence ID" value="CAB4903664.1"/>
    <property type="molecule type" value="Genomic_DNA"/>
</dbReference>
<evidence type="ECO:0000256" key="7">
    <source>
        <dbReference type="SAM" id="Phobius"/>
    </source>
</evidence>
<feature type="transmembrane region" description="Helical" evidence="7">
    <location>
        <begin position="118"/>
        <end position="140"/>
    </location>
</feature>
<keyword evidence="3" id="KW-1003">Cell membrane</keyword>
<dbReference type="InterPro" id="IPR036259">
    <property type="entry name" value="MFS_trans_sf"/>
</dbReference>
<feature type="transmembrane region" description="Helical" evidence="7">
    <location>
        <begin position="282"/>
        <end position="305"/>
    </location>
</feature>
<evidence type="ECO:0000313" key="9">
    <source>
        <dbReference type="EMBL" id="CAB4742534.1"/>
    </source>
</evidence>
<evidence type="ECO:0000313" key="11">
    <source>
        <dbReference type="EMBL" id="CAB4903664.1"/>
    </source>
</evidence>
<dbReference type="PANTHER" id="PTHR42718">
    <property type="entry name" value="MAJOR FACILITATOR SUPERFAMILY MULTIDRUG TRANSPORTER MFSC"/>
    <property type="match status" value="1"/>
</dbReference>
<dbReference type="AlphaFoldDB" id="A0A6J6Z3Y8"/>
<keyword evidence="2" id="KW-0813">Transport</keyword>
<organism evidence="10">
    <name type="scientific">freshwater metagenome</name>
    <dbReference type="NCBI Taxonomy" id="449393"/>
    <lineage>
        <taxon>unclassified sequences</taxon>
        <taxon>metagenomes</taxon>
        <taxon>ecological metagenomes</taxon>
    </lineage>
</organism>
<evidence type="ECO:0000256" key="6">
    <source>
        <dbReference type="ARBA" id="ARBA00023136"/>
    </source>
</evidence>
<reference evidence="10" key="1">
    <citation type="submission" date="2020-05" db="EMBL/GenBank/DDBJ databases">
        <authorList>
            <person name="Chiriac C."/>
            <person name="Salcher M."/>
            <person name="Ghai R."/>
            <person name="Kavagutti S V."/>
        </authorList>
    </citation>
    <scope>NUCLEOTIDE SEQUENCE</scope>
</reference>
<evidence type="ECO:0000256" key="3">
    <source>
        <dbReference type="ARBA" id="ARBA00022475"/>
    </source>
</evidence>
<sequence length="468" mass="49374">MNETVAPPGWRARRADYESDPRYRWYVLGVLMVGVFSSSFPTTLLSASLPDIAADLHTTRSVITWVSTAPSIAFAIGMPFFGKLGDLYGHRRTFIIGFIGVAVTALLTSLAWNAASLIAIRTIGQMSGAATSTSAFGLIAATFVREDRAKAIGLYTSVLAMSPVIAVVAGGPLIESFGWRLLFIIQAVPAVLASIVAFPILPETARRAMQRFDLAGALTLGAGVTVILFSVNRGKPWGWTNPIVLGGFVLGPSVLALFVRIERRVRHPLLPLTYFNRRNFSTPILTNGLVQCAYIGGFTVAPFMVKALFGYTTRKTALLIAIRPVFFSIGASVAGRHDQRLGARFIQITGNSLLTGGTLLTAFAAWHRSLPLTVISLAVVGWGVGYARPANTAAVTNAVDMADVGVAAGIQNMVGSLGSAVGTTVMLAVVGESTDGAVFAHAALAGTAIAIVSIFTGSMIEPMTRPAD</sequence>
<name>A0A6J6Z3Y8_9ZZZZ</name>
<proteinExistence type="predicted"/>
<dbReference type="EMBL" id="CAFBOS010000111">
    <property type="protein sequence ID" value="CAB5003287.1"/>
    <property type="molecule type" value="Genomic_DNA"/>
</dbReference>
<keyword evidence="4 7" id="KW-0812">Transmembrane</keyword>
<comment type="subcellular location">
    <subcellularLocation>
        <location evidence="1">Cell membrane</location>
        <topology evidence="1">Multi-pass membrane protein</topology>
    </subcellularLocation>
</comment>
<evidence type="ECO:0000313" key="10">
    <source>
        <dbReference type="EMBL" id="CAB4814256.1"/>
    </source>
</evidence>
<evidence type="ECO:0000256" key="1">
    <source>
        <dbReference type="ARBA" id="ARBA00004651"/>
    </source>
</evidence>
<dbReference type="CDD" id="cd17321">
    <property type="entry name" value="MFS_MMR_MDR_like"/>
    <property type="match status" value="1"/>
</dbReference>
<keyword evidence="6 7" id="KW-0472">Membrane</keyword>
<evidence type="ECO:0000256" key="4">
    <source>
        <dbReference type="ARBA" id="ARBA00022692"/>
    </source>
</evidence>
<feature type="transmembrane region" description="Helical" evidence="7">
    <location>
        <begin position="346"/>
        <end position="366"/>
    </location>
</feature>
<dbReference type="EMBL" id="CAEZYR010000040">
    <property type="protein sequence ID" value="CAB4742534.1"/>
    <property type="molecule type" value="Genomic_DNA"/>
</dbReference>
<gene>
    <name evidence="9" type="ORF">UFOPK2754_01274</name>
    <name evidence="10" type="ORF">UFOPK3139_00235</name>
    <name evidence="11" type="ORF">UFOPK3543_01006</name>
    <name evidence="12" type="ORF">UFOPK3967_01774</name>
</gene>
<feature type="transmembrane region" description="Helical" evidence="7">
    <location>
        <begin position="317"/>
        <end position="334"/>
    </location>
</feature>
<dbReference type="PANTHER" id="PTHR42718:SF46">
    <property type="entry name" value="BLR6921 PROTEIN"/>
    <property type="match status" value="1"/>
</dbReference>
<feature type="transmembrane region" description="Helical" evidence="7">
    <location>
        <begin position="436"/>
        <end position="455"/>
    </location>
</feature>
<dbReference type="EMBL" id="CAFABA010000005">
    <property type="protein sequence ID" value="CAB4814256.1"/>
    <property type="molecule type" value="Genomic_DNA"/>
</dbReference>
<dbReference type="Pfam" id="PF07690">
    <property type="entry name" value="MFS_1"/>
    <property type="match status" value="1"/>
</dbReference>
<dbReference type="SUPFAM" id="SSF103473">
    <property type="entry name" value="MFS general substrate transporter"/>
    <property type="match status" value="1"/>
</dbReference>
<feature type="transmembrane region" description="Helical" evidence="7">
    <location>
        <begin position="152"/>
        <end position="171"/>
    </location>
</feature>
<feature type="transmembrane region" description="Helical" evidence="7">
    <location>
        <begin position="212"/>
        <end position="231"/>
    </location>
</feature>
<feature type="domain" description="Major facilitator superfamily (MFS) profile" evidence="8">
    <location>
        <begin position="27"/>
        <end position="465"/>
    </location>
</feature>